<feature type="region of interest" description="Disordered" evidence="1">
    <location>
        <begin position="1"/>
        <end position="33"/>
    </location>
</feature>
<dbReference type="EMBL" id="JBHSZH010000005">
    <property type="protein sequence ID" value="MFC7081687.1"/>
    <property type="molecule type" value="Genomic_DNA"/>
</dbReference>
<gene>
    <name evidence="2" type="ORF">ACFQJ6_17855</name>
</gene>
<evidence type="ECO:0000256" key="1">
    <source>
        <dbReference type="SAM" id="MobiDB-lite"/>
    </source>
</evidence>
<dbReference type="InterPro" id="IPR008949">
    <property type="entry name" value="Isoprenoid_synthase_dom_sf"/>
</dbReference>
<evidence type="ECO:0000313" key="2">
    <source>
        <dbReference type="EMBL" id="MFC7081687.1"/>
    </source>
</evidence>
<dbReference type="AlphaFoldDB" id="A0ABD5WMH4"/>
<keyword evidence="3" id="KW-1185">Reference proteome</keyword>
<protein>
    <submittedName>
        <fullName evidence="2">Uncharacterized protein</fullName>
    </submittedName>
</protein>
<sequence>MANKFAGEVEQMKKTRSQPGTPEIGGSQSASTVNVPTMSTVEEMATVDDLGILFDDRVEKRVLNEIKTTELPEDIEDIILDDGVLGDREELSWKWVWHVCTELLTLDCVGDEYRQEAYEAKALMAIYVTLVDDIGEQLNDKATFWELAKTAYPEAEPDWEREDINSDYAHSIRRVWTELMDRLESAPRFDEFEDPFMFNLRETVQAMEYTQMSDEYSAFMNPEEMWHFDTQGIGSFLYWTVDLMYSPSFEMDDFREFRQLVHELQHMWRLGNWITTWEEEVYEQDFSAGVFVEALNNGVIDETDIERLESGETNPERLIGRIKASGIVEQFIADWKRRRDRLHERDFEMQSLDADQMVVMMERMMRNHLAASTDDRQYPEAV</sequence>
<evidence type="ECO:0000313" key="3">
    <source>
        <dbReference type="Proteomes" id="UP001596407"/>
    </source>
</evidence>
<dbReference type="SUPFAM" id="SSF48576">
    <property type="entry name" value="Terpenoid synthases"/>
    <property type="match status" value="1"/>
</dbReference>
<accession>A0ABD5WMH4</accession>
<dbReference type="Proteomes" id="UP001596407">
    <property type="component" value="Unassembled WGS sequence"/>
</dbReference>
<comment type="caution">
    <text evidence="2">The sequence shown here is derived from an EMBL/GenBank/DDBJ whole genome shotgun (WGS) entry which is preliminary data.</text>
</comment>
<proteinExistence type="predicted"/>
<dbReference type="RefSeq" id="WP_382210124.1">
    <property type="nucleotide sequence ID" value="NZ_JBHSZH010000005.1"/>
</dbReference>
<reference evidence="2 3" key="1">
    <citation type="journal article" date="2019" name="Int. J. Syst. Evol. Microbiol.">
        <title>The Global Catalogue of Microorganisms (GCM) 10K type strain sequencing project: providing services to taxonomists for standard genome sequencing and annotation.</title>
        <authorList>
            <consortium name="The Broad Institute Genomics Platform"/>
            <consortium name="The Broad Institute Genome Sequencing Center for Infectious Disease"/>
            <person name="Wu L."/>
            <person name="Ma J."/>
        </authorList>
    </citation>
    <scope>NUCLEOTIDE SEQUENCE [LARGE SCALE GENOMIC DNA]</scope>
    <source>
        <strain evidence="2 3">DT72</strain>
    </source>
</reference>
<name>A0ABD5WMH4_9EURY</name>
<organism evidence="2 3">
    <name type="scientific">Halorussus caseinilyticus</name>
    <dbReference type="NCBI Taxonomy" id="3034025"/>
    <lineage>
        <taxon>Archaea</taxon>
        <taxon>Methanobacteriati</taxon>
        <taxon>Methanobacteriota</taxon>
        <taxon>Stenosarchaea group</taxon>
        <taxon>Halobacteria</taxon>
        <taxon>Halobacteriales</taxon>
        <taxon>Haladaptataceae</taxon>
        <taxon>Halorussus</taxon>
    </lineage>
</organism>